<evidence type="ECO:0000256" key="5">
    <source>
        <dbReference type="ARBA" id="ARBA00022776"/>
    </source>
</evidence>
<comment type="caution">
    <text evidence="10">The sequence shown here is derived from an EMBL/GenBank/DDBJ whole genome shotgun (WGS) entry which is preliminary data.</text>
</comment>
<evidence type="ECO:0000256" key="7">
    <source>
        <dbReference type="ARBA" id="ARBA00023306"/>
    </source>
</evidence>
<dbReference type="GO" id="GO:0007076">
    <property type="term" value="P:mitotic chromosome condensation"/>
    <property type="evidence" value="ECO:0007669"/>
    <property type="project" value="InterPro"/>
</dbReference>
<evidence type="ECO:0000313" key="11">
    <source>
        <dbReference type="Proteomes" id="UP001515480"/>
    </source>
</evidence>
<keyword evidence="3" id="KW-0158">Chromosome</keyword>
<feature type="compositionally biased region" description="Basic and acidic residues" evidence="8">
    <location>
        <begin position="906"/>
        <end position="932"/>
    </location>
</feature>
<dbReference type="GO" id="GO:0000793">
    <property type="term" value="C:condensed chromosome"/>
    <property type="evidence" value="ECO:0007669"/>
    <property type="project" value="TreeGrafter"/>
</dbReference>
<evidence type="ECO:0000256" key="2">
    <source>
        <dbReference type="ARBA" id="ARBA00006533"/>
    </source>
</evidence>
<keyword evidence="5" id="KW-0498">Mitosis</keyword>
<evidence type="ECO:0000259" key="9">
    <source>
        <dbReference type="Pfam" id="PF12719"/>
    </source>
</evidence>
<dbReference type="InterPro" id="IPR027165">
    <property type="entry name" value="CND3"/>
</dbReference>
<proteinExistence type="inferred from homology"/>
<protein>
    <recommendedName>
        <fullName evidence="9">Nuclear condensin complex subunit 3 C-terminal domain-containing protein</fullName>
    </recommendedName>
</protein>
<evidence type="ECO:0000256" key="6">
    <source>
        <dbReference type="ARBA" id="ARBA00023067"/>
    </source>
</evidence>
<reference evidence="10 11" key="1">
    <citation type="journal article" date="2024" name="Science">
        <title>Giant polyketide synthase enzymes in the biosynthesis of giant marine polyether toxins.</title>
        <authorList>
            <person name="Fallon T.R."/>
            <person name="Shende V.V."/>
            <person name="Wierzbicki I.H."/>
            <person name="Pendleton A.L."/>
            <person name="Watervoot N.F."/>
            <person name="Auber R.P."/>
            <person name="Gonzalez D.J."/>
            <person name="Wisecaver J.H."/>
            <person name="Moore B.S."/>
        </authorList>
    </citation>
    <scope>NUCLEOTIDE SEQUENCE [LARGE SCALE GENOMIC DNA]</scope>
    <source>
        <strain evidence="10 11">12B1</strain>
    </source>
</reference>
<keyword evidence="7" id="KW-0131">Cell cycle</keyword>
<keyword evidence="11" id="KW-1185">Reference proteome</keyword>
<feature type="region of interest" description="Disordered" evidence="8">
    <location>
        <begin position="906"/>
        <end position="948"/>
    </location>
</feature>
<feature type="domain" description="Nuclear condensin complex subunit 3 C-terminal" evidence="9">
    <location>
        <begin position="546"/>
        <end position="828"/>
    </location>
</feature>
<comment type="similarity">
    <text evidence="2">Belongs to the CND3 (condensin subunit 3) family.</text>
</comment>
<dbReference type="Proteomes" id="UP001515480">
    <property type="component" value="Unassembled WGS sequence"/>
</dbReference>
<evidence type="ECO:0000256" key="8">
    <source>
        <dbReference type="SAM" id="MobiDB-lite"/>
    </source>
</evidence>
<dbReference type="GO" id="GO:0000796">
    <property type="term" value="C:condensin complex"/>
    <property type="evidence" value="ECO:0007669"/>
    <property type="project" value="InterPro"/>
</dbReference>
<dbReference type="Gene3D" id="1.25.10.10">
    <property type="entry name" value="Leucine-rich Repeat Variant"/>
    <property type="match status" value="1"/>
</dbReference>
<evidence type="ECO:0000256" key="4">
    <source>
        <dbReference type="ARBA" id="ARBA00022618"/>
    </source>
</evidence>
<name>A0AB34JUK0_PRYPA</name>
<dbReference type="GO" id="GO:0051301">
    <property type="term" value="P:cell division"/>
    <property type="evidence" value="ECO:0007669"/>
    <property type="project" value="UniProtKB-KW"/>
</dbReference>
<evidence type="ECO:0000313" key="10">
    <source>
        <dbReference type="EMBL" id="KAL1525350.1"/>
    </source>
</evidence>
<gene>
    <name evidence="10" type="ORF">AB1Y20_020210</name>
</gene>
<organism evidence="10 11">
    <name type="scientific">Prymnesium parvum</name>
    <name type="common">Toxic golden alga</name>
    <dbReference type="NCBI Taxonomy" id="97485"/>
    <lineage>
        <taxon>Eukaryota</taxon>
        <taxon>Haptista</taxon>
        <taxon>Haptophyta</taxon>
        <taxon>Prymnesiophyceae</taxon>
        <taxon>Prymnesiales</taxon>
        <taxon>Prymnesiaceae</taxon>
        <taxon>Prymnesium</taxon>
    </lineage>
</organism>
<dbReference type="PANTHER" id="PTHR14418">
    <property type="entry name" value="CONDENSIN COMPLEX SUBUNIT 3-RELATED"/>
    <property type="match status" value="1"/>
</dbReference>
<evidence type="ECO:0000256" key="3">
    <source>
        <dbReference type="ARBA" id="ARBA00022454"/>
    </source>
</evidence>
<dbReference type="InterPro" id="IPR011989">
    <property type="entry name" value="ARM-like"/>
</dbReference>
<sequence length="948" mass="103915">MAPAMPLPTVELCFAKAQGSFANHRKCIESLDVLRSSSPHDFDAEFFACITCILPIGKREPAIERLVEFVVQFTTTLGAESDVDNDFVQTLVLRLLEFTDSKDKAVRFRATQLVGRVFNSMKEDAEISDELFEAVFSKMVERCRDKIPSVRAFGARALFRLQDPTSAHDQITLELLRLMSEDASKEVRMAATSTVAPSKHAIAAIVDRTRDVAADVRVHALRILRDKVEMRWLSISQRAYVLGTSLVDRDERVVSSARELLISAWLRKCSDNDVLKLFKALDVVAHEAEAQLALDVLLSEKHTRELISAASTQWQVSGPNQLEAVFCLRSLLNALSLNAAHGGAAAADELEQLAPELPEYCKALQTAVAMREDAARSPTVVQASFTLAQMLAVGSKLDMANEHGRYQLEQILSRLIKSISTPVDLLAPLFSTLRAAHAGDLESFQRLVMELISEIEEPLESEEVDFAIGTRRRRTEADLRLQHEQSVMLNQAKLGELVGEIKLAVEEEDFEKAAALKKEAAILKDSLKTMIGVNGDDADSALRISRCLRLCALMLGSCDVKLAEHELSELIARFLPSIQSPSPEQRALAIKCLGLTCSSSVKHAKQFFAVLVTSVRHDQEDVQIAALSAIFDLLLIHSPSSFFTRSDSTVAATSGALLAPREDAHARELSSLLLPILSQSSATLQRLAACGLCKLMHSDAVRSTSLYARLLLIYFQADSVCMGEQRLALKQILAVFFMAGSRAKDLCEALMPAFRTALAAAPGSPDAGVRIDSMLNFVIAISKSDGHDSSGSTTLHQELALVFLFEAAHAPEEEEGKILPKCLLQLDLDSVPRAQLEVMVWLLRKIEAGVIDKAAVKSLGKTLARVEGLLHATASTAGISAEASKDVEKMARAGLDAQRFLRESDEDVANARRAERAREMEDAEAEVRLTPKKDKRKLARSKATPGHL</sequence>
<dbReference type="AlphaFoldDB" id="A0AB34JUK0"/>
<evidence type="ECO:0000256" key="1">
    <source>
        <dbReference type="ARBA" id="ARBA00004286"/>
    </source>
</evidence>
<dbReference type="SUPFAM" id="SSF48371">
    <property type="entry name" value="ARM repeat"/>
    <property type="match status" value="1"/>
</dbReference>
<dbReference type="Pfam" id="PF12719">
    <property type="entry name" value="Cnd3"/>
    <property type="match status" value="1"/>
</dbReference>
<dbReference type="EMBL" id="JBGBPQ010000004">
    <property type="protein sequence ID" value="KAL1525350.1"/>
    <property type="molecule type" value="Genomic_DNA"/>
</dbReference>
<keyword evidence="6" id="KW-0226">DNA condensation</keyword>
<dbReference type="InterPro" id="IPR025977">
    <property type="entry name" value="Cnd3_C"/>
</dbReference>
<keyword evidence="4" id="KW-0132">Cell division</keyword>
<comment type="subcellular location">
    <subcellularLocation>
        <location evidence="1">Chromosome</location>
    </subcellularLocation>
</comment>
<dbReference type="InterPro" id="IPR016024">
    <property type="entry name" value="ARM-type_fold"/>
</dbReference>
<dbReference type="PANTHER" id="PTHR14418:SF5">
    <property type="entry name" value="CONDENSIN COMPLEX SUBUNIT 3"/>
    <property type="match status" value="1"/>
</dbReference>
<accession>A0AB34JUK0</accession>